<keyword evidence="4" id="KW-1185">Reference proteome</keyword>
<accession>A0ABR8CGE5</accession>
<evidence type="ECO:0000256" key="1">
    <source>
        <dbReference type="ARBA" id="ARBA00006484"/>
    </source>
</evidence>
<dbReference type="SUPFAM" id="SSF51735">
    <property type="entry name" value="NAD(P)-binding Rossmann-fold domains"/>
    <property type="match status" value="1"/>
</dbReference>
<comment type="caution">
    <text evidence="3">The sequence shown here is derived from an EMBL/GenBank/DDBJ whole genome shotgun (WGS) entry which is preliminary data.</text>
</comment>
<comment type="similarity">
    <text evidence="1">Belongs to the short-chain dehydrogenases/reductases (SDR) family.</text>
</comment>
<dbReference type="InterPro" id="IPR051019">
    <property type="entry name" value="VLCFA-Steroid_DH"/>
</dbReference>
<dbReference type="Proteomes" id="UP000618445">
    <property type="component" value="Unassembled WGS sequence"/>
</dbReference>
<dbReference type="PRINTS" id="PR00081">
    <property type="entry name" value="GDHRDH"/>
</dbReference>
<gene>
    <name evidence="3" type="ORF">H6G05_23510</name>
</gene>
<evidence type="ECO:0000256" key="2">
    <source>
        <dbReference type="ARBA" id="ARBA00023002"/>
    </source>
</evidence>
<dbReference type="InterPro" id="IPR036291">
    <property type="entry name" value="NAD(P)-bd_dom_sf"/>
</dbReference>
<dbReference type="RefSeq" id="WP_190582167.1">
    <property type="nucleotide sequence ID" value="NZ_CAWPQU010000062.1"/>
</dbReference>
<proteinExistence type="inferred from homology"/>
<dbReference type="Pfam" id="PF00106">
    <property type="entry name" value="adh_short"/>
    <property type="match status" value="1"/>
</dbReference>
<evidence type="ECO:0000313" key="3">
    <source>
        <dbReference type="EMBL" id="MBD2319793.1"/>
    </source>
</evidence>
<organism evidence="3 4">
    <name type="scientific">Phormidium tenue FACHB-1050</name>
    <dbReference type="NCBI Taxonomy" id="2692857"/>
    <lineage>
        <taxon>Bacteria</taxon>
        <taxon>Bacillati</taxon>
        <taxon>Cyanobacteriota</taxon>
        <taxon>Cyanophyceae</taxon>
        <taxon>Oscillatoriophycideae</taxon>
        <taxon>Oscillatoriales</taxon>
        <taxon>Oscillatoriaceae</taxon>
        <taxon>Phormidium</taxon>
    </lineage>
</organism>
<dbReference type="Gene3D" id="3.40.50.720">
    <property type="entry name" value="NAD(P)-binding Rossmann-like Domain"/>
    <property type="match status" value="1"/>
</dbReference>
<dbReference type="PANTHER" id="PTHR43899">
    <property type="entry name" value="RH59310P"/>
    <property type="match status" value="1"/>
</dbReference>
<name>A0ABR8CGE5_9CYAN</name>
<evidence type="ECO:0000313" key="4">
    <source>
        <dbReference type="Proteomes" id="UP000618445"/>
    </source>
</evidence>
<dbReference type="InterPro" id="IPR002347">
    <property type="entry name" value="SDR_fam"/>
</dbReference>
<dbReference type="EMBL" id="JACJQY010000065">
    <property type="protein sequence ID" value="MBD2319793.1"/>
    <property type="molecule type" value="Genomic_DNA"/>
</dbReference>
<sequence>MQSINSRNRSRVSNLSRRYGSWAIVTGASSGIGREMALRLAEAGLNLVLVARSQNVLEQMAVDWQDRYAIAVKVLAVDLSMKSGTKTILEETQNLDIGLLVAAAGFGTSGAFLESPIEAEMEMLNVNCRSLLELTWHFGKRFMKRGNGGIVLMSSIVGFQGTPFAAHYAATKAYVQTLAEALYVELAPMGIDVIASAPGPTNSGFADRAGMKLGMALSPKDVAQATLDALGTKPTILPGFISKLLTYSLAFLPRWVRVQIMGGVMRDMTKHQQG</sequence>
<keyword evidence="2" id="KW-0560">Oxidoreductase</keyword>
<dbReference type="PIRSF" id="PIRSF000126">
    <property type="entry name" value="11-beta-HSD1"/>
    <property type="match status" value="1"/>
</dbReference>
<dbReference type="PANTHER" id="PTHR43899:SF13">
    <property type="entry name" value="RH59310P"/>
    <property type="match status" value="1"/>
</dbReference>
<protein>
    <submittedName>
        <fullName evidence="3">SDR family oxidoreductase</fullName>
    </submittedName>
</protein>
<reference evidence="3 4" key="1">
    <citation type="journal article" date="2020" name="ISME J.">
        <title>Comparative genomics reveals insights into cyanobacterial evolution and habitat adaptation.</title>
        <authorList>
            <person name="Chen M.Y."/>
            <person name="Teng W.K."/>
            <person name="Zhao L."/>
            <person name="Hu C.X."/>
            <person name="Zhou Y.K."/>
            <person name="Han B.P."/>
            <person name="Song L.R."/>
            <person name="Shu W.S."/>
        </authorList>
    </citation>
    <scope>NUCLEOTIDE SEQUENCE [LARGE SCALE GENOMIC DNA]</scope>
    <source>
        <strain evidence="3 4">FACHB-1050</strain>
    </source>
</reference>